<name>A0A2I0B7J6_9ASPA</name>
<keyword evidence="2 7" id="KW-0812">Transmembrane</keyword>
<dbReference type="Proteomes" id="UP000236161">
    <property type="component" value="Unassembled WGS sequence"/>
</dbReference>
<dbReference type="AlphaFoldDB" id="A0A2I0B7J6"/>
<dbReference type="GO" id="GO:0005789">
    <property type="term" value="C:endoplasmic reticulum membrane"/>
    <property type="evidence" value="ECO:0007669"/>
    <property type="project" value="TreeGrafter"/>
</dbReference>
<evidence type="ECO:0000256" key="1">
    <source>
        <dbReference type="ARBA" id="ARBA00004167"/>
    </source>
</evidence>
<organism evidence="8 9">
    <name type="scientific">Apostasia shenzhenica</name>
    <dbReference type="NCBI Taxonomy" id="1088818"/>
    <lineage>
        <taxon>Eukaryota</taxon>
        <taxon>Viridiplantae</taxon>
        <taxon>Streptophyta</taxon>
        <taxon>Embryophyta</taxon>
        <taxon>Tracheophyta</taxon>
        <taxon>Spermatophyta</taxon>
        <taxon>Magnoliopsida</taxon>
        <taxon>Liliopsida</taxon>
        <taxon>Asparagales</taxon>
        <taxon>Orchidaceae</taxon>
        <taxon>Apostasioideae</taxon>
        <taxon>Apostasia</taxon>
    </lineage>
</organism>
<dbReference type="PANTHER" id="PTHR16875:SF0">
    <property type="entry name" value="SELENOPROTEIN K"/>
    <property type="match status" value="1"/>
</dbReference>
<dbReference type="GO" id="GO:0005794">
    <property type="term" value="C:Golgi apparatus"/>
    <property type="evidence" value="ECO:0007669"/>
    <property type="project" value="TreeGrafter"/>
</dbReference>
<dbReference type="STRING" id="1088818.A0A2I0B7J6"/>
<reference evidence="8 9" key="1">
    <citation type="journal article" date="2017" name="Nature">
        <title>The Apostasia genome and the evolution of orchids.</title>
        <authorList>
            <person name="Zhang G.Q."/>
            <person name="Liu K.W."/>
            <person name="Li Z."/>
            <person name="Lohaus R."/>
            <person name="Hsiao Y.Y."/>
            <person name="Niu S.C."/>
            <person name="Wang J.Y."/>
            <person name="Lin Y.C."/>
            <person name="Xu Q."/>
            <person name="Chen L.J."/>
            <person name="Yoshida K."/>
            <person name="Fujiwara S."/>
            <person name="Wang Z.W."/>
            <person name="Zhang Y.Q."/>
            <person name="Mitsuda N."/>
            <person name="Wang M."/>
            <person name="Liu G.H."/>
            <person name="Pecoraro L."/>
            <person name="Huang H.X."/>
            <person name="Xiao X.J."/>
            <person name="Lin M."/>
            <person name="Wu X.Y."/>
            <person name="Wu W.L."/>
            <person name="Chen Y.Y."/>
            <person name="Chang S.B."/>
            <person name="Sakamoto S."/>
            <person name="Ohme-Takagi M."/>
            <person name="Yagi M."/>
            <person name="Zeng S.J."/>
            <person name="Shen C.Y."/>
            <person name="Yeh C.M."/>
            <person name="Luo Y.B."/>
            <person name="Tsai W.C."/>
            <person name="Van de Peer Y."/>
            <person name="Liu Z.J."/>
        </authorList>
    </citation>
    <scope>NUCLEOTIDE SEQUENCE [LARGE SCALE GENOMIC DNA]</scope>
    <source>
        <strain evidence="9">cv. Shenzhen</strain>
        <tissue evidence="8">Stem</tissue>
    </source>
</reference>
<dbReference type="EMBL" id="KZ451907">
    <property type="protein sequence ID" value="PKA63773.1"/>
    <property type="molecule type" value="Genomic_DNA"/>
</dbReference>
<evidence type="ECO:0000313" key="8">
    <source>
        <dbReference type="EMBL" id="PKA63773.1"/>
    </source>
</evidence>
<evidence type="ECO:0000256" key="2">
    <source>
        <dbReference type="ARBA" id="ARBA00022692"/>
    </source>
</evidence>
<evidence type="ECO:0000313" key="9">
    <source>
        <dbReference type="Proteomes" id="UP000236161"/>
    </source>
</evidence>
<protein>
    <recommendedName>
        <fullName evidence="10">Selenoprotein K</fullName>
    </recommendedName>
</protein>
<evidence type="ECO:0000256" key="5">
    <source>
        <dbReference type="ARBA" id="ARBA00023136"/>
    </source>
</evidence>
<dbReference type="PANTHER" id="PTHR16875">
    <property type="entry name" value="SELENOPROTEIN K"/>
    <property type="match status" value="1"/>
</dbReference>
<keyword evidence="5 7" id="KW-0472">Membrane</keyword>
<sequence length="102" mass="11088">MAYIEKGIVKPRRTIWRVSIISDFFWAIISFIRVFFMTMFSMDKTNEYKKGSGSRKKWDGGSGGGGPGQGPYGGPPRGPHTLADLRANDHNSLPACGSCCGG</sequence>
<dbReference type="GO" id="GO:0032469">
    <property type="term" value="P:endoplasmic reticulum calcium ion homeostasis"/>
    <property type="evidence" value="ECO:0007669"/>
    <property type="project" value="TreeGrafter"/>
</dbReference>
<gene>
    <name evidence="8" type="ORF">AXF42_Ash017057</name>
</gene>
<accession>A0A2I0B7J6</accession>
<evidence type="ECO:0000256" key="4">
    <source>
        <dbReference type="ARBA" id="ARBA00022989"/>
    </source>
</evidence>
<dbReference type="Pfam" id="PF10961">
    <property type="entry name" value="SelK_SelG"/>
    <property type="match status" value="1"/>
</dbReference>
<feature type="compositionally biased region" description="Gly residues" evidence="6">
    <location>
        <begin position="60"/>
        <end position="72"/>
    </location>
</feature>
<dbReference type="GO" id="GO:0006816">
    <property type="term" value="P:calcium ion transport"/>
    <property type="evidence" value="ECO:0007669"/>
    <property type="project" value="TreeGrafter"/>
</dbReference>
<evidence type="ECO:0008006" key="10">
    <source>
        <dbReference type="Google" id="ProtNLM"/>
    </source>
</evidence>
<keyword evidence="4 7" id="KW-1133">Transmembrane helix</keyword>
<evidence type="ECO:0000256" key="6">
    <source>
        <dbReference type="SAM" id="MobiDB-lite"/>
    </source>
</evidence>
<feature type="transmembrane region" description="Helical" evidence="7">
    <location>
        <begin position="20"/>
        <end position="40"/>
    </location>
</feature>
<dbReference type="InterPro" id="IPR024491">
    <property type="entry name" value="Se_SelK/SelG"/>
</dbReference>
<evidence type="ECO:0000256" key="7">
    <source>
        <dbReference type="SAM" id="Phobius"/>
    </source>
</evidence>
<keyword evidence="3" id="KW-0712">Selenocysteine</keyword>
<dbReference type="OrthoDB" id="167295at2759"/>
<proteinExistence type="predicted"/>
<evidence type="ECO:0000256" key="3">
    <source>
        <dbReference type="ARBA" id="ARBA00022933"/>
    </source>
</evidence>
<keyword evidence="9" id="KW-1185">Reference proteome</keyword>
<feature type="region of interest" description="Disordered" evidence="6">
    <location>
        <begin position="47"/>
        <end position="86"/>
    </location>
</feature>
<comment type="subcellular location">
    <subcellularLocation>
        <location evidence="1">Membrane</location>
        <topology evidence="1">Single-pass membrane protein</topology>
    </subcellularLocation>
</comment>